<dbReference type="AlphaFoldDB" id="A0A395IQ03"/>
<dbReference type="OrthoDB" id="331600at2759"/>
<evidence type="ECO:0000259" key="2">
    <source>
        <dbReference type="Pfam" id="PF11935"/>
    </source>
</evidence>
<evidence type="ECO:0000313" key="3">
    <source>
        <dbReference type="EMBL" id="RAL61668.1"/>
    </source>
</evidence>
<dbReference type="InterPro" id="IPR011989">
    <property type="entry name" value="ARM-like"/>
</dbReference>
<proteinExistence type="predicted"/>
<dbReference type="Proteomes" id="UP000249056">
    <property type="component" value="Unassembled WGS sequence"/>
</dbReference>
<dbReference type="Pfam" id="PF11935">
    <property type="entry name" value="SYMPK_PTA1_N"/>
    <property type="match status" value="1"/>
</dbReference>
<keyword evidence="4" id="KW-1185">Reference proteome</keyword>
<organism evidence="3 4">
    <name type="scientific">Monilinia fructigena</name>
    <dbReference type="NCBI Taxonomy" id="38457"/>
    <lineage>
        <taxon>Eukaryota</taxon>
        <taxon>Fungi</taxon>
        <taxon>Dikarya</taxon>
        <taxon>Ascomycota</taxon>
        <taxon>Pezizomycotina</taxon>
        <taxon>Leotiomycetes</taxon>
        <taxon>Helotiales</taxon>
        <taxon>Sclerotiniaceae</taxon>
        <taxon>Monilinia</taxon>
    </lineage>
</organism>
<feature type="compositionally biased region" description="Acidic residues" evidence="1">
    <location>
        <begin position="146"/>
        <end position="155"/>
    </location>
</feature>
<protein>
    <recommendedName>
        <fullName evidence="2">Symplekin/Pta1 N-terminal domain-containing protein</fullName>
    </recommendedName>
</protein>
<accession>A0A395IQ03</accession>
<evidence type="ECO:0000256" key="1">
    <source>
        <dbReference type="SAM" id="MobiDB-lite"/>
    </source>
</evidence>
<sequence length="166" mass="18390">MRLNIYFGSAWGSSSGVPVYGTSESFPLPPRNLEAEASGLLDRLLGVFQENSSDAVLVDATLNSLSILIRARPHIANKILNVLLNFNPLKLANSPMTPKLRVMVKLWKRLLDHYLSISASGREARLQALSEPKPEEINAETAPLSVEEDDDDYEPDLTMPRTPSKF</sequence>
<comment type="caution">
    <text evidence="3">The sequence shown here is derived from an EMBL/GenBank/DDBJ whole genome shotgun (WGS) entry which is preliminary data.</text>
</comment>
<dbReference type="Gene3D" id="1.25.10.10">
    <property type="entry name" value="Leucine-rich Repeat Variant"/>
    <property type="match status" value="1"/>
</dbReference>
<reference evidence="3 4" key="1">
    <citation type="submission" date="2018-06" db="EMBL/GenBank/DDBJ databases">
        <title>Genome Sequence of the Brown Rot Fungal Pathogen Monilinia fructigena.</title>
        <authorList>
            <person name="Landi L."/>
            <person name="De Miccolis Angelini R.M."/>
            <person name="Pollastro S."/>
            <person name="Abate D."/>
            <person name="Faretra F."/>
            <person name="Romanazzi G."/>
        </authorList>
    </citation>
    <scope>NUCLEOTIDE SEQUENCE [LARGE SCALE GENOMIC DNA]</scope>
    <source>
        <strain evidence="3 4">Mfrg269</strain>
    </source>
</reference>
<dbReference type="InterPro" id="IPR032460">
    <property type="entry name" value="Symplekin/Pta1_N"/>
</dbReference>
<dbReference type="EMBL" id="QKRW01000029">
    <property type="protein sequence ID" value="RAL61668.1"/>
    <property type="molecule type" value="Genomic_DNA"/>
</dbReference>
<evidence type="ECO:0000313" key="4">
    <source>
        <dbReference type="Proteomes" id="UP000249056"/>
    </source>
</evidence>
<feature type="region of interest" description="Disordered" evidence="1">
    <location>
        <begin position="126"/>
        <end position="166"/>
    </location>
</feature>
<feature type="domain" description="Symplekin/Pta1 N-terminal" evidence="2">
    <location>
        <begin position="28"/>
        <end position="109"/>
    </location>
</feature>
<name>A0A395IQ03_9HELO</name>
<gene>
    <name evidence="3" type="ORF">DID88_002736</name>
</gene>